<dbReference type="EMBL" id="BLXT01006771">
    <property type="protein sequence ID" value="GFO33437.1"/>
    <property type="molecule type" value="Genomic_DNA"/>
</dbReference>
<evidence type="ECO:0000313" key="3">
    <source>
        <dbReference type="Proteomes" id="UP000735302"/>
    </source>
</evidence>
<evidence type="ECO:0000256" key="1">
    <source>
        <dbReference type="SAM" id="MobiDB-lite"/>
    </source>
</evidence>
<evidence type="ECO:0000313" key="2">
    <source>
        <dbReference type="EMBL" id="GFO33437.1"/>
    </source>
</evidence>
<organism evidence="2 3">
    <name type="scientific">Plakobranchus ocellatus</name>
    <dbReference type="NCBI Taxonomy" id="259542"/>
    <lineage>
        <taxon>Eukaryota</taxon>
        <taxon>Metazoa</taxon>
        <taxon>Spiralia</taxon>
        <taxon>Lophotrochozoa</taxon>
        <taxon>Mollusca</taxon>
        <taxon>Gastropoda</taxon>
        <taxon>Heterobranchia</taxon>
        <taxon>Euthyneura</taxon>
        <taxon>Panpulmonata</taxon>
        <taxon>Sacoglossa</taxon>
        <taxon>Placobranchoidea</taxon>
        <taxon>Plakobranchidae</taxon>
        <taxon>Plakobranchus</taxon>
    </lineage>
</organism>
<name>A0AAV4CNJ0_9GAST</name>
<comment type="caution">
    <text evidence="2">The sequence shown here is derived from an EMBL/GenBank/DDBJ whole genome shotgun (WGS) entry which is preliminary data.</text>
</comment>
<dbReference type="AlphaFoldDB" id="A0AAV4CNJ0"/>
<keyword evidence="3" id="KW-1185">Reference proteome</keyword>
<sequence>MVEETKEGEEEKEEGEEEKGAIASGDGHSFSLLSTDTESNITYSLSTSAWTGVSSTVNCALRTISKCLLFPGFLYEPVAGQCTPVLGLGEGSGETVVPAGSADTQPWNSYVNNQTSGLC</sequence>
<gene>
    <name evidence="2" type="ORF">PoB_005994200</name>
</gene>
<feature type="region of interest" description="Disordered" evidence="1">
    <location>
        <begin position="1"/>
        <end position="30"/>
    </location>
</feature>
<protein>
    <submittedName>
        <fullName evidence="2">C-type lectin-related protein 4</fullName>
    </submittedName>
</protein>
<proteinExistence type="predicted"/>
<feature type="compositionally biased region" description="Acidic residues" evidence="1">
    <location>
        <begin position="1"/>
        <end position="17"/>
    </location>
</feature>
<dbReference type="Proteomes" id="UP000735302">
    <property type="component" value="Unassembled WGS sequence"/>
</dbReference>
<reference evidence="2 3" key="1">
    <citation type="journal article" date="2021" name="Elife">
        <title>Chloroplast acquisition without the gene transfer in kleptoplastic sea slugs, Plakobranchus ocellatus.</title>
        <authorList>
            <person name="Maeda T."/>
            <person name="Takahashi S."/>
            <person name="Yoshida T."/>
            <person name="Shimamura S."/>
            <person name="Takaki Y."/>
            <person name="Nagai Y."/>
            <person name="Toyoda A."/>
            <person name="Suzuki Y."/>
            <person name="Arimoto A."/>
            <person name="Ishii H."/>
            <person name="Satoh N."/>
            <person name="Nishiyama T."/>
            <person name="Hasebe M."/>
            <person name="Maruyama T."/>
            <person name="Minagawa J."/>
            <person name="Obokata J."/>
            <person name="Shigenobu S."/>
        </authorList>
    </citation>
    <scope>NUCLEOTIDE SEQUENCE [LARGE SCALE GENOMIC DNA]</scope>
</reference>
<accession>A0AAV4CNJ0</accession>